<evidence type="ECO:0000256" key="3">
    <source>
        <dbReference type="SAM" id="MobiDB-lite"/>
    </source>
</evidence>
<organism evidence="5 6">
    <name type="scientific">Prymnesium parvum</name>
    <name type="common">Toxic golden alga</name>
    <dbReference type="NCBI Taxonomy" id="97485"/>
    <lineage>
        <taxon>Eukaryota</taxon>
        <taxon>Haptista</taxon>
        <taxon>Haptophyta</taxon>
        <taxon>Prymnesiophyceae</taxon>
        <taxon>Prymnesiales</taxon>
        <taxon>Prymnesiaceae</taxon>
        <taxon>Prymnesium</taxon>
    </lineage>
</organism>
<name>A0AB34JV27_PRYPA</name>
<dbReference type="Pfam" id="PF13499">
    <property type="entry name" value="EF-hand_7"/>
    <property type="match status" value="2"/>
</dbReference>
<evidence type="ECO:0000259" key="4">
    <source>
        <dbReference type="PROSITE" id="PS50222"/>
    </source>
</evidence>
<dbReference type="Gene3D" id="1.10.238.10">
    <property type="entry name" value="EF-hand"/>
    <property type="match status" value="1"/>
</dbReference>
<reference evidence="5 6" key="1">
    <citation type="journal article" date="2024" name="Science">
        <title>Giant polyketide synthase enzymes in the biosynthesis of giant marine polyether toxins.</title>
        <authorList>
            <person name="Fallon T.R."/>
            <person name="Shende V.V."/>
            <person name="Wierzbicki I.H."/>
            <person name="Pendleton A.L."/>
            <person name="Watervoot N.F."/>
            <person name="Auber R.P."/>
            <person name="Gonzalez D.J."/>
            <person name="Wisecaver J.H."/>
            <person name="Moore B.S."/>
        </authorList>
    </citation>
    <scope>NUCLEOTIDE SEQUENCE [LARGE SCALE GENOMIC DNA]</scope>
    <source>
        <strain evidence="5 6">12B1</strain>
    </source>
</reference>
<comment type="caution">
    <text evidence="5">The sequence shown here is derived from an EMBL/GenBank/DDBJ whole genome shotgun (WGS) entry which is preliminary data.</text>
</comment>
<keyword evidence="6" id="KW-1185">Reference proteome</keyword>
<dbReference type="CDD" id="cd00051">
    <property type="entry name" value="EFh"/>
    <property type="match status" value="1"/>
</dbReference>
<dbReference type="InterPro" id="IPR050145">
    <property type="entry name" value="Centrin_CML-like"/>
</dbReference>
<sequence length="430" mass="47043">MFLFARRIKQRRAAALNEAHIRWWESLEIDRAGAHDGSRILFGENGAGPTSRELTIDVLSDEQLAEIDSAWFTLDADRSGYLDRREMRRVLKYLGIPRTKHIREYLRAMDSNQNGKVEYEDFKLFMARMMCGEQGARELEMAFEMLDVDRDGEISTEVLRYLMVTAGASPLSEEEVTEFLRMCDPRGTGLVSVERFRSLPCWRTEELLEDRRLSRVTCSSDAELAESSRQDANEPMGSHGHGFHLPSAGSMGSAVRRLVPLNFGHHHHAEMDSSAGPSEENGSFDSFRANVALGDMVAETSSTAHEAEASHAAWSEASADGSHLSHQSSVSSEPKDAPPARHSSSGLMQGLRGGATSLRAAAAGIMAGRRLERRLNAHSCGAIGGSDVSDSSDEACVQTLARVTRNSCNGGTSNAAGAQAPAHAEEYHYV</sequence>
<evidence type="ECO:0000313" key="6">
    <source>
        <dbReference type="Proteomes" id="UP001515480"/>
    </source>
</evidence>
<dbReference type="InterPro" id="IPR002048">
    <property type="entry name" value="EF_hand_dom"/>
</dbReference>
<dbReference type="EMBL" id="JBGBPQ010000004">
    <property type="protein sequence ID" value="KAL1524932.1"/>
    <property type="molecule type" value="Genomic_DNA"/>
</dbReference>
<dbReference type="FunFam" id="1.10.238.10:FF:000178">
    <property type="entry name" value="Calmodulin-2 A"/>
    <property type="match status" value="1"/>
</dbReference>
<dbReference type="AlphaFoldDB" id="A0AB34JV27"/>
<evidence type="ECO:0000256" key="2">
    <source>
        <dbReference type="ARBA" id="ARBA00022837"/>
    </source>
</evidence>
<dbReference type="PROSITE" id="PS50222">
    <property type="entry name" value="EF_HAND_2"/>
    <property type="match status" value="3"/>
</dbReference>
<dbReference type="PANTHER" id="PTHR23050">
    <property type="entry name" value="CALCIUM BINDING PROTEIN"/>
    <property type="match status" value="1"/>
</dbReference>
<dbReference type="PROSITE" id="PS00018">
    <property type="entry name" value="EF_HAND_1"/>
    <property type="match status" value="2"/>
</dbReference>
<accession>A0AB34JV27</accession>
<feature type="region of interest" description="Disordered" evidence="3">
    <location>
        <begin position="224"/>
        <end position="249"/>
    </location>
</feature>
<dbReference type="GO" id="GO:0043226">
    <property type="term" value="C:organelle"/>
    <property type="evidence" value="ECO:0007669"/>
    <property type="project" value="UniProtKB-ARBA"/>
</dbReference>
<feature type="domain" description="EF-hand" evidence="4">
    <location>
        <begin position="62"/>
        <end position="97"/>
    </location>
</feature>
<dbReference type="SMART" id="SM00054">
    <property type="entry name" value="EFh"/>
    <property type="match status" value="3"/>
</dbReference>
<keyword evidence="1" id="KW-0677">Repeat</keyword>
<feature type="domain" description="EF-hand" evidence="4">
    <location>
        <begin position="134"/>
        <end position="169"/>
    </location>
</feature>
<feature type="compositionally biased region" description="Low complexity" evidence="3">
    <location>
        <begin position="300"/>
        <end position="332"/>
    </location>
</feature>
<feature type="domain" description="EF-hand" evidence="4">
    <location>
        <begin position="100"/>
        <end position="132"/>
    </location>
</feature>
<dbReference type="SUPFAM" id="SSF47473">
    <property type="entry name" value="EF-hand"/>
    <property type="match status" value="1"/>
</dbReference>
<protein>
    <recommendedName>
        <fullName evidence="4">EF-hand domain-containing protein</fullName>
    </recommendedName>
</protein>
<evidence type="ECO:0000256" key="1">
    <source>
        <dbReference type="ARBA" id="ARBA00022737"/>
    </source>
</evidence>
<dbReference type="GO" id="GO:0005509">
    <property type="term" value="F:calcium ion binding"/>
    <property type="evidence" value="ECO:0007669"/>
    <property type="project" value="InterPro"/>
</dbReference>
<dbReference type="InterPro" id="IPR018247">
    <property type="entry name" value="EF_Hand_1_Ca_BS"/>
</dbReference>
<dbReference type="Proteomes" id="UP001515480">
    <property type="component" value="Unassembled WGS sequence"/>
</dbReference>
<feature type="region of interest" description="Disordered" evidence="3">
    <location>
        <begin position="300"/>
        <end position="351"/>
    </location>
</feature>
<evidence type="ECO:0000313" key="5">
    <source>
        <dbReference type="EMBL" id="KAL1524932.1"/>
    </source>
</evidence>
<proteinExistence type="predicted"/>
<dbReference type="InterPro" id="IPR011992">
    <property type="entry name" value="EF-hand-dom_pair"/>
</dbReference>
<keyword evidence="2" id="KW-0106">Calcium</keyword>
<gene>
    <name evidence="5" type="ORF">AB1Y20_019809</name>
</gene>